<feature type="region of interest" description="Disordered" evidence="1">
    <location>
        <begin position="306"/>
        <end position="333"/>
    </location>
</feature>
<evidence type="ECO:0000313" key="2">
    <source>
        <dbReference type="EMBL" id="WAX55539.1"/>
    </source>
</evidence>
<reference evidence="2" key="1">
    <citation type="submission" date="2022-05" db="EMBL/GenBank/DDBJ databases">
        <title>Jatrophihabitans sp. SB3-54 whole genome sequence.</title>
        <authorList>
            <person name="Suh M.K."/>
            <person name="Eom M.K."/>
            <person name="Kim J.S."/>
            <person name="Kim H.S."/>
            <person name="Do H.E."/>
            <person name="Shin Y.K."/>
            <person name="Lee J.-S."/>
        </authorList>
    </citation>
    <scope>NUCLEOTIDE SEQUENCE</scope>
    <source>
        <strain evidence="2">SB3-54</strain>
    </source>
</reference>
<evidence type="ECO:0008006" key="4">
    <source>
        <dbReference type="Google" id="ProtNLM"/>
    </source>
</evidence>
<dbReference type="EMBL" id="CP097463">
    <property type="protein sequence ID" value="WAX55539.1"/>
    <property type="molecule type" value="Genomic_DNA"/>
</dbReference>
<keyword evidence="3" id="KW-1185">Reference proteome</keyword>
<proteinExistence type="predicted"/>
<protein>
    <recommendedName>
        <fullName evidence="4">Transposase</fullName>
    </recommendedName>
</protein>
<evidence type="ECO:0000256" key="1">
    <source>
        <dbReference type="SAM" id="MobiDB-lite"/>
    </source>
</evidence>
<dbReference type="RefSeq" id="WP_269442055.1">
    <property type="nucleotide sequence ID" value="NZ_CP097463.1"/>
</dbReference>
<accession>A0ABY7JSJ3</accession>
<sequence>MRKLRAVRSEVLTTADQVRAVFSLPALYRLAALLPTRQGTGRPAQHPAWVLLGYGVLARVYRSGVRVENELRHPGTWQLILDAADWMRAEDPELEISPAGPVPPGWDAWKYARNHYFTDPEVLDALREEFTRAAVEQARQLGLLRPDGPGSLTHPDRSRTVYGDGTVVRPMYRPPAARRVTDPATGLTKVEYLDPDGNPIASPRRRFDPDAADFHGHAGPVHGQNFVALYARGDRAHQRVVLGVHRTERPGGEAEAAVAGIKALHVVAGAGMQVVVYDGALRGVHIDELMRECGLLVVNKVHASSKTRSRKQRAAGQQKPPAAPRWHPLGQWEHDTPTGVCRHTLAAVDGAVSEIGTDDAGTPVVVSRLPRKQVKRSRRLHGGYHFNVAYEIPCPQGVFLAWVTPHGEPGDPDHRRADAVRVIAEGEEDFTRLYGLRNDAEAFNAHFKRSLLVDRAMSLGAARQLLDVLCYGLLNNALAAHHAATASDRQATLRRLRAPRHEAA</sequence>
<dbReference type="Proteomes" id="UP001164693">
    <property type="component" value="Chromosome"/>
</dbReference>
<name>A0ABY7JSJ3_9ACTN</name>
<evidence type="ECO:0000313" key="3">
    <source>
        <dbReference type="Proteomes" id="UP001164693"/>
    </source>
</evidence>
<gene>
    <name evidence="2" type="ORF">M6B22_13415</name>
</gene>
<organism evidence="2 3">
    <name type="scientific">Jatrophihabitans cynanchi</name>
    <dbReference type="NCBI Taxonomy" id="2944128"/>
    <lineage>
        <taxon>Bacteria</taxon>
        <taxon>Bacillati</taxon>
        <taxon>Actinomycetota</taxon>
        <taxon>Actinomycetes</taxon>
        <taxon>Jatrophihabitantales</taxon>
        <taxon>Jatrophihabitantaceae</taxon>
        <taxon>Jatrophihabitans</taxon>
    </lineage>
</organism>